<evidence type="ECO:0000256" key="3">
    <source>
        <dbReference type="ARBA" id="ARBA00022989"/>
    </source>
</evidence>
<gene>
    <name evidence="7" type="ORF">LS48_01135</name>
</gene>
<evidence type="ECO:0000256" key="4">
    <source>
        <dbReference type="ARBA" id="ARBA00023136"/>
    </source>
</evidence>
<feature type="transmembrane region" description="Helical" evidence="5">
    <location>
        <begin position="82"/>
        <end position="104"/>
    </location>
</feature>
<evidence type="ECO:0000259" key="6">
    <source>
        <dbReference type="Pfam" id="PF07291"/>
    </source>
</evidence>
<evidence type="ECO:0000313" key="8">
    <source>
        <dbReference type="Proteomes" id="UP000070138"/>
    </source>
</evidence>
<dbReference type="GO" id="GO:0030416">
    <property type="term" value="P:methylamine metabolic process"/>
    <property type="evidence" value="ECO:0007669"/>
    <property type="project" value="InterPro"/>
</dbReference>
<accession>A0A137RLN5</accession>
<dbReference type="GO" id="GO:0016020">
    <property type="term" value="C:membrane"/>
    <property type="evidence" value="ECO:0007669"/>
    <property type="project" value="UniProtKB-SubCell"/>
</dbReference>
<dbReference type="InterPro" id="IPR009908">
    <property type="entry name" value="Methylamine_util_MauE"/>
</dbReference>
<feature type="domain" description="Methylamine utilisation protein MauE" evidence="6">
    <location>
        <begin position="14"/>
        <end position="139"/>
    </location>
</feature>
<keyword evidence="2 5" id="KW-0812">Transmembrane</keyword>
<keyword evidence="3 5" id="KW-1133">Transmembrane helix</keyword>
<feature type="transmembrane region" description="Helical" evidence="5">
    <location>
        <begin position="124"/>
        <end position="142"/>
    </location>
</feature>
<dbReference type="OrthoDB" id="673785at2"/>
<evidence type="ECO:0000256" key="5">
    <source>
        <dbReference type="SAM" id="Phobius"/>
    </source>
</evidence>
<protein>
    <recommendedName>
        <fullName evidence="6">Methylamine utilisation protein MauE domain-containing protein</fullName>
    </recommendedName>
</protein>
<organism evidence="7 8">
    <name type="scientific">Aequorivita aquimaris</name>
    <dbReference type="NCBI Taxonomy" id="1548749"/>
    <lineage>
        <taxon>Bacteria</taxon>
        <taxon>Pseudomonadati</taxon>
        <taxon>Bacteroidota</taxon>
        <taxon>Flavobacteriia</taxon>
        <taxon>Flavobacteriales</taxon>
        <taxon>Flavobacteriaceae</taxon>
        <taxon>Aequorivita</taxon>
    </lineage>
</organism>
<feature type="transmembrane region" description="Helical" evidence="5">
    <location>
        <begin position="149"/>
        <end position="170"/>
    </location>
</feature>
<reference evidence="8" key="1">
    <citation type="submission" date="2014-10" db="EMBL/GenBank/DDBJ databases">
        <title>Genome sequencing of Vitellibacter sp. D-24.</title>
        <authorList>
            <person name="Thevarajoo S."/>
            <person name="Selvaratnam C."/>
            <person name="Goh K.M."/>
            <person name="Chong C.S."/>
        </authorList>
    </citation>
    <scope>NUCLEOTIDE SEQUENCE [LARGE SCALE GENOMIC DNA]</scope>
    <source>
        <strain evidence="8">D-24</strain>
    </source>
</reference>
<feature type="transmembrane region" description="Helical" evidence="5">
    <location>
        <begin position="52"/>
        <end position="75"/>
    </location>
</feature>
<evidence type="ECO:0000313" key="7">
    <source>
        <dbReference type="EMBL" id="KXO01109.1"/>
    </source>
</evidence>
<dbReference type="STRING" id="1548749.LS48_01135"/>
<comment type="caution">
    <text evidence="7">The sequence shown here is derived from an EMBL/GenBank/DDBJ whole genome shotgun (WGS) entry which is preliminary data.</text>
</comment>
<dbReference type="RefSeq" id="WP_078056356.1">
    <property type="nucleotide sequence ID" value="NZ_JRWG01000001.1"/>
</dbReference>
<evidence type="ECO:0000256" key="1">
    <source>
        <dbReference type="ARBA" id="ARBA00004141"/>
    </source>
</evidence>
<evidence type="ECO:0000256" key="2">
    <source>
        <dbReference type="ARBA" id="ARBA00022692"/>
    </source>
</evidence>
<sequence>MTFVKSILIFLKKHFVGGVSYLFVLLFVYAAVSKALDFETFSVQLAQSPLLSAYAGIIAWAVPGLEILIAILLTIPKYRIPALYAAFTLMVMFTAYIYIILNFSEFIPCSCGGVLEKLSWTQHLIFNIVFIILAGVAVFLSLQEKPKKTLVMLATLVIFGIGTVTLLFAFSEKKMHRNNAFQRRYPHQPANELQRFDIKYNSYYIAGITEDSIYLGNISAPLHILAVGKELRDTVFHLIKLSNKELPYRSITTLVEDTVFYTLDGTVPIIFKGKSTDFIASNNFMGKEQFLRAKYLSDNHFAIRLFNPKTTANILGMQTIGDTTITHVYPNLLEADGDPFFDTDGLLLYNRQLQKIIYVYFYRNEFMVANNDFSLDYIGTTIDTISRAQLDVRTLSSKNQKKLGKNPILVNLWAATYGNFLFIQSDRLGKYESDEIINVASIIDVYDLSDQTYKFSFYLYHLGLNKLREFEVKNLHLYALIDNYLITYKLKEKNFTLAKDE</sequence>
<dbReference type="Pfam" id="PF07291">
    <property type="entry name" value="MauE"/>
    <property type="match status" value="1"/>
</dbReference>
<dbReference type="Proteomes" id="UP000070138">
    <property type="component" value="Unassembled WGS sequence"/>
</dbReference>
<keyword evidence="8" id="KW-1185">Reference proteome</keyword>
<dbReference type="PATRIC" id="fig|1548749.3.peg.241"/>
<dbReference type="AlphaFoldDB" id="A0A137RLN5"/>
<comment type="subcellular location">
    <subcellularLocation>
        <location evidence="1">Membrane</location>
        <topology evidence="1">Multi-pass membrane protein</topology>
    </subcellularLocation>
</comment>
<dbReference type="EMBL" id="JRWG01000001">
    <property type="protein sequence ID" value="KXO01109.1"/>
    <property type="molecule type" value="Genomic_DNA"/>
</dbReference>
<reference evidence="7 8" key="2">
    <citation type="journal article" date="2016" name="Int. J. Syst. Evol. Microbiol.">
        <title>Vitellibacter aquimaris sp. nov., a marine bacterium isolated from seawater.</title>
        <authorList>
            <person name="Thevarajoo S."/>
            <person name="Selvaratnam C."/>
            <person name="Goh K.M."/>
            <person name="Hong K.W."/>
            <person name="Chan X.Y."/>
            <person name="Chan K.G."/>
            <person name="Chong C.S."/>
        </authorList>
    </citation>
    <scope>NUCLEOTIDE SEQUENCE [LARGE SCALE GENOMIC DNA]</scope>
    <source>
        <strain evidence="7 8">D-24</strain>
    </source>
</reference>
<keyword evidence="4 5" id="KW-0472">Membrane</keyword>
<feature type="transmembrane region" description="Helical" evidence="5">
    <location>
        <begin position="15"/>
        <end position="32"/>
    </location>
</feature>
<name>A0A137RLN5_9FLAO</name>
<proteinExistence type="predicted"/>